<feature type="coiled-coil region" evidence="1">
    <location>
        <begin position="9"/>
        <end position="50"/>
    </location>
</feature>
<feature type="region of interest" description="Disordered" evidence="2">
    <location>
        <begin position="619"/>
        <end position="641"/>
    </location>
</feature>
<evidence type="ECO:0008006" key="7">
    <source>
        <dbReference type="Google" id="ProtNLM"/>
    </source>
</evidence>
<protein>
    <recommendedName>
        <fullName evidence="7">Angiogenic factor with G patch and FHA domains 1</fullName>
    </recommendedName>
</protein>
<feature type="region of interest" description="Disordered" evidence="2">
    <location>
        <begin position="174"/>
        <end position="300"/>
    </location>
</feature>
<dbReference type="SMART" id="SM00443">
    <property type="entry name" value="G_patch"/>
    <property type="match status" value="1"/>
</dbReference>
<evidence type="ECO:0000259" key="4">
    <source>
        <dbReference type="PROSITE" id="PS50174"/>
    </source>
</evidence>
<feature type="domain" description="G-patch" evidence="4">
    <location>
        <begin position="582"/>
        <end position="629"/>
    </location>
</feature>
<comment type="caution">
    <text evidence="5">The sequence shown here is derived from an EMBL/GenBank/DDBJ whole genome shotgun (WGS) entry which is preliminary data.</text>
</comment>
<dbReference type="Pfam" id="PF01585">
    <property type="entry name" value="G-patch"/>
    <property type="match status" value="1"/>
</dbReference>
<dbReference type="PANTHER" id="PTHR23106">
    <property type="entry name" value="ANGIOGENIC FACTOR WITH G PATCH AND FHA DOMAINS 1"/>
    <property type="match status" value="1"/>
</dbReference>
<keyword evidence="1" id="KW-0175">Coiled coil</keyword>
<proteinExistence type="predicted"/>
<dbReference type="Pfam" id="PF17780">
    <property type="entry name" value="OCRE"/>
    <property type="match status" value="1"/>
</dbReference>
<feature type="domain" description="FHA" evidence="3">
    <location>
        <begin position="370"/>
        <end position="422"/>
    </location>
</feature>
<keyword evidence="6" id="KW-1185">Reference proteome</keyword>
<feature type="compositionally biased region" description="Basic residues" evidence="2">
    <location>
        <begin position="258"/>
        <end position="274"/>
    </location>
</feature>
<dbReference type="Proteomes" id="UP001292079">
    <property type="component" value="Unassembled WGS sequence"/>
</dbReference>
<accession>A0AAE2D4L5</accession>
<feature type="compositionally biased region" description="Basic residues" evidence="2">
    <location>
        <begin position="234"/>
        <end position="246"/>
    </location>
</feature>
<evidence type="ECO:0000259" key="3">
    <source>
        <dbReference type="PROSITE" id="PS50006"/>
    </source>
</evidence>
<name>A0AAE2D4L5_SCHME</name>
<dbReference type="PROSITE" id="PS50006">
    <property type="entry name" value="FHA_DOMAIN"/>
    <property type="match status" value="1"/>
</dbReference>
<dbReference type="PROSITE" id="PS50174">
    <property type="entry name" value="G_PATCH"/>
    <property type="match status" value="1"/>
</dbReference>
<evidence type="ECO:0000256" key="2">
    <source>
        <dbReference type="SAM" id="MobiDB-lite"/>
    </source>
</evidence>
<reference evidence="5" key="1">
    <citation type="submission" date="2022-04" db="EMBL/GenBank/DDBJ databases">
        <authorList>
            <person name="Xu L."/>
            <person name="Lv Z."/>
        </authorList>
    </citation>
    <scope>NUCLEOTIDE SEQUENCE</scope>
    <source>
        <strain evidence="5">LV_2022a</strain>
    </source>
</reference>
<sequence>MEFDVFEKLSELETEIHILKKELEEKDAFIQNLMDKNTDLERRLLSVDHQDSLVEDNLPNIKTTSASGLNSTDSKTYGTSIANMLKETSDAVVRNTGYTFDERTGLYYDHKSGYYYDPENQLFYEPKTGTYYKYNSETGEYTNYIASEDDSTNNKFREFSHPVYAHLLKKMEQHRKADERNYGRQSKIISRRSRSTSSDAGCHRRRRRRSRSGSHYSRSHHKYGYRSPSVHERSSHRRKSYRRSRRCCSSNSDQSHYNRSRHRRKHSHRHRHRSSTTDSVCSYNSRSSSFSRRIHKRKHKSHKNKHCHCCNGSKQKERSLPKEEVITSFCGNPVIYPPSVRLMVLASECVQTGQLFVITSQKSTDGWGCIGRSSVLCPSACIANDPEINELHCEVIYDPVSCQYSLLDRGSDCGTTINGITLNKNKSSILRHGDIVRLGSTRLLVHIHNGNETCGQCDPEEIKAALTAIVEVSETMNSETGIQDIEKLSGAISVRSSKDAERRAKLDEIKKKYGLKFPRIRPQVKVDKQYIDRAAQRRAIEVNLKAAGYPLPPAPGVIKQQTIRTPLIARSTPASVYKPIGDENKGAKLLAKMGWTPGQGLGKRKTGISEPITVSLRANPQAGLGSSSNSTKHVMSIESTPRELTQAYIRAKTKERFDKLT</sequence>
<dbReference type="PANTHER" id="PTHR23106:SF24">
    <property type="entry name" value="ANGIOGENIC FACTOR WITH G PATCH AND FHA DOMAINS 1"/>
    <property type="match status" value="1"/>
</dbReference>
<dbReference type="InterPro" id="IPR008984">
    <property type="entry name" value="SMAD_FHA_dom_sf"/>
</dbReference>
<dbReference type="InterPro" id="IPR035624">
    <property type="entry name" value="AGGF1_OCRE"/>
</dbReference>
<dbReference type="InterPro" id="IPR041591">
    <property type="entry name" value="OCRE"/>
</dbReference>
<dbReference type="InterPro" id="IPR053027">
    <property type="entry name" value="AGGF1"/>
</dbReference>
<dbReference type="GO" id="GO:0003676">
    <property type="term" value="F:nucleic acid binding"/>
    <property type="evidence" value="ECO:0007669"/>
    <property type="project" value="InterPro"/>
</dbReference>
<feature type="compositionally biased region" description="Basic residues" evidence="2">
    <location>
        <begin position="203"/>
        <end position="224"/>
    </location>
</feature>
<dbReference type="Gene3D" id="2.60.200.20">
    <property type="match status" value="1"/>
</dbReference>
<dbReference type="SUPFAM" id="SSF49879">
    <property type="entry name" value="SMAD/FHA domain"/>
    <property type="match status" value="1"/>
</dbReference>
<dbReference type="AlphaFoldDB" id="A0AAE2D4L5"/>
<dbReference type="InterPro" id="IPR000253">
    <property type="entry name" value="FHA_dom"/>
</dbReference>
<dbReference type="Pfam" id="PF00498">
    <property type="entry name" value="FHA"/>
    <property type="match status" value="1"/>
</dbReference>
<evidence type="ECO:0000313" key="6">
    <source>
        <dbReference type="Proteomes" id="UP001292079"/>
    </source>
</evidence>
<gene>
    <name evidence="5" type="ORF">MN116_004721</name>
</gene>
<evidence type="ECO:0000256" key="1">
    <source>
        <dbReference type="SAM" id="Coils"/>
    </source>
</evidence>
<feature type="compositionally biased region" description="Polar residues" evidence="2">
    <location>
        <begin position="624"/>
        <end position="641"/>
    </location>
</feature>
<reference evidence="5" key="2">
    <citation type="journal article" date="2023" name="Infect Dis Poverty">
        <title>Chromosome-scale genome of the human blood fluke Schistosoma mekongi and its implications for public health.</title>
        <authorList>
            <person name="Zhou M."/>
            <person name="Xu L."/>
            <person name="Xu D."/>
            <person name="Chen W."/>
            <person name="Khan J."/>
            <person name="Hu Y."/>
            <person name="Huang H."/>
            <person name="Wei H."/>
            <person name="Zhang Y."/>
            <person name="Chusongsang P."/>
            <person name="Tanasarnprasert K."/>
            <person name="Hu X."/>
            <person name="Limpanont Y."/>
            <person name="Lv Z."/>
        </authorList>
    </citation>
    <scope>NUCLEOTIDE SEQUENCE</scope>
    <source>
        <strain evidence="5">LV_2022a</strain>
    </source>
</reference>
<feature type="compositionally biased region" description="Low complexity" evidence="2">
    <location>
        <begin position="279"/>
        <end position="291"/>
    </location>
</feature>
<dbReference type="EMBL" id="JALJAT010000003">
    <property type="protein sequence ID" value="KAK4471278.1"/>
    <property type="molecule type" value="Genomic_DNA"/>
</dbReference>
<dbReference type="InterPro" id="IPR000467">
    <property type="entry name" value="G_patch_dom"/>
</dbReference>
<organism evidence="5 6">
    <name type="scientific">Schistosoma mekongi</name>
    <name type="common">Parasitic worm</name>
    <dbReference type="NCBI Taxonomy" id="38744"/>
    <lineage>
        <taxon>Eukaryota</taxon>
        <taxon>Metazoa</taxon>
        <taxon>Spiralia</taxon>
        <taxon>Lophotrochozoa</taxon>
        <taxon>Platyhelminthes</taxon>
        <taxon>Trematoda</taxon>
        <taxon>Digenea</taxon>
        <taxon>Strigeidida</taxon>
        <taxon>Schistosomatoidea</taxon>
        <taxon>Schistosomatidae</taxon>
        <taxon>Schistosoma</taxon>
    </lineage>
</organism>
<dbReference type="CDD" id="cd16164">
    <property type="entry name" value="OCRE_VG5Q"/>
    <property type="match status" value="1"/>
</dbReference>
<evidence type="ECO:0000313" key="5">
    <source>
        <dbReference type="EMBL" id="KAK4471278.1"/>
    </source>
</evidence>